<dbReference type="GO" id="GO:0005524">
    <property type="term" value="F:ATP binding"/>
    <property type="evidence" value="ECO:0007669"/>
    <property type="project" value="UniProtKB-KW"/>
</dbReference>
<gene>
    <name evidence="9" type="ORF">METZ01_LOCUS43009</name>
</gene>
<dbReference type="Pfam" id="PF02875">
    <property type="entry name" value="Mur_ligase_C"/>
    <property type="match status" value="1"/>
</dbReference>
<dbReference type="Gene3D" id="3.40.1190.10">
    <property type="entry name" value="Mur-like, catalytic domain"/>
    <property type="match status" value="1"/>
</dbReference>
<proteinExistence type="inferred from homology"/>
<evidence type="ECO:0000256" key="2">
    <source>
        <dbReference type="ARBA" id="ARBA00022598"/>
    </source>
</evidence>
<dbReference type="InterPro" id="IPR001645">
    <property type="entry name" value="Folylpolyglutamate_synth"/>
</dbReference>
<comment type="similarity">
    <text evidence="1">Belongs to the folylpolyglutamate synthase family.</text>
</comment>
<dbReference type="PIRSF" id="PIRSF001563">
    <property type="entry name" value="Folylpolyglu_synth"/>
    <property type="match status" value="1"/>
</dbReference>
<dbReference type="InterPro" id="IPR013221">
    <property type="entry name" value="Mur_ligase_cen"/>
</dbReference>
<dbReference type="GO" id="GO:0004326">
    <property type="term" value="F:tetrahydrofolylpolyglutamate synthase activity"/>
    <property type="evidence" value="ECO:0007669"/>
    <property type="project" value="InterPro"/>
</dbReference>
<dbReference type="Pfam" id="PF08245">
    <property type="entry name" value="Mur_ligase_M"/>
    <property type="match status" value="1"/>
</dbReference>
<dbReference type="Gene3D" id="3.90.190.20">
    <property type="entry name" value="Mur ligase, C-terminal domain"/>
    <property type="match status" value="1"/>
</dbReference>
<evidence type="ECO:0000256" key="5">
    <source>
        <dbReference type="ARBA" id="ARBA00022840"/>
    </source>
</evidence>
<keyword evidence="6" id="KW-0460">Magnesium</keyword>
<dbReference type="PROSITE" id="PS01011">
    <property type="entry name" value="FOLYLPOLYGLU_SYNT_1"/>
    <property type="match status" value="1"/>
</dbReference>
<sequence length="437" mass="45781">MDYSEALQFLDGHVNLEATAGRVHGLSLDAMRGLVACMGDPQQDVPTIHVTGTNGKSSVAAMTVSLLGALGLRVGSYSSPHVDTIRERLAINGELIDEAEFGDLVGDLARYAAAAPETSSYFELLTAAALLWFANEAVDVAVVEVGMLGRFDATNVVEGEVAVVTNIGRDHTDGRGDWRRAIAGEKAGILRAGRPLVLGETAIDVRDLFLAEEPDPFLERDRDFGVTATQIAVGGQVIDLFGPHGRYDEVFLSLYGAHQADNAAVALATAEAFVGGPLGDEVVEQGFGTVRLPGRLEVAATGPLVLLDGAHNQEAARAVAEAVPELFFEGGAVGRRILVVGALRPREPSEVLAELIALAPELVVTCTAPSPRAVPAGRLAELVRELGVDAEAVADVGEAVHRAIALADDDDLILVTGSFYVLAAAREVLAGMREEAG</sequence>
<evidence type="ECO:0008006" key="10">
    <source>
        <dbReference type="Google" id="ProtNLM"/>
    </source>
</evidence>
<organism evidence="9">
    <name type="scientific">marine metagenome</name>
    <dbReference type="NCBI Taxonomy" id="408172"/>
    <lineage>
        <taxon>unclassified sequences</taxon>
        <taxon>metagenomes</taxon>
        <taxon>ecological metagenomes</taxon>
    </lineage>
</organism>
<dbReference type="InterPro" id="IPR036565">
    <property type="entry name" value="Mur-like_cat_sf"/>
</dbReference>
<keyword evidence="3" id="KW-0479">Metal-binding</keyword>
<evidence type="ECO:0000256" key="6">
    <source>
        <dbReference type="ARBA" id="ARBA00022842"/>
    </source>
</evidence>
<dbReference type="InterPro" id="IPR018109">
    <property type="entry name" value="Folylpolyglutamate_synth_CS"/>
</dbReference>
<dbReference type="InterPro" id="IPR036615">
    <property type="entry name" value="Mur_ligase_C_dom_sf"/>
</dbReference>
<dbReference type="AlphaFoldDB" id="A0A381RED3"/>
<dbReference type="SUPFAM" id="SSF53623">
    <property type="entry name" value="MurD-like peptide ligases, catalytic domain"/>
    <property type="match status" value="1"/>
</dbReference>
<evidence type="ECO:0000259" key="7">
    <source>
        <dbReference type="Pfam" id="PF02875"/>
    </source>
</evidence>
<dbReference type="EMBL" id="UINC01001871">
    <property type="protein sequence ID" value="SUZ90155.1"/>
    <property type="molecule type" value="Genomic_DNA"/>
</dbReference>
<name>A0A381RED3_9ZZZZ</name>
<dbReference type="PANTHER" id="PTHR11136">
    <property type="entry name" value="FOLYLPOLYGLUTAMATE SYNTHASE-RELATED"/>
    <property type="match status" value="1"/>
</dbReference>
<evidence type="ECO:0000259" key="8">
    <source>
        <dbReference type="Pfam" id="PF08245"/>
    </source>
</evidence>
<evidence type="ECO:0000256" key="4">
    <source>
        <dbReference type="ARBA" id="ARBA00022741"/>
    </source>
</evidence>
<evidence type="ECO:0000256" key="1">
    <source>
        <dbReference type="ARBA" id="ARBA00008276"/>
    </source>
</evidence>
<dbReference type="GO" id="GO:0008841">
    <property type="term" value="F:dihydrofolate synthase activity"/>
    <property type="evidence" value="ECO:0007669"/>
    <property type="project" value="TreeGrafter"/>
</dbReference>
<evidence type="ECO:0000256" key="3">
    <source>
        <dbReference type="ARBA" id="ARBA00022723"/>
    </source>
</evidence>
<accession>A0A381RED3</accession>
<protein>
    <recommendedName>
        <fullName evidence="10">Mur ligase central domain-containing protein</fullName>
    </recommendedName>
</protein>
<dbReference type="GO" id="GO:0005737">
    <property type="term" value="C:cytoplasm"/>
    <property type="evidence" value="ECO:0007669"/>
    <property type="project" value="TreeGrafter"/>
</dbReference>
<dbReference type="NCBIfam" id="TIGR01499">
    <property type="entry name" value="folC"/>
    <property type="match status" value="1"/>
</dbReference>
<dbReference type="PANTHER" id="PTHR11136:SF0">
    <property type="entry name" value="DIHYDROFOLATE SYNTHETASE-RELATED"/>
    <property type="match status" value="1"/>
</dbReference>
<dbReference type="SUPFAM" id="SSF53244">
    <property type="entry name" value="MurD-like peptide ligases, peptide-binding domain"/>
    <property type="match status" value="1"/>
</dbReference>
<keyword evidence="4" id="KW-0547">Nucleotide-binding</keyword>
<dbReference type="InterPro" id="IPR004101">
    <property type="entry name" value="Mur_ligase_C"/>
</dbReference>
<feature type="domain" description="Mur ligase C-terminal" evidence="7">
    <location>
        <begin position="294"/>
        <end position="419"/>
    </location>
</feature>
<dbReference type="GO" id="GO:0046872">
    <property type="term" value="F:metal ion binding"/>
    <property type="evidence" value="ECO:0007669"/>
    <property type="project" value="UniProtKB-KW"/>
</dbReference>
<reference evidence="9" key="1">
    <citation type="submission" date="2018-05" db="EMBL/GenBank/DDBJ databases">
        <authorList>
            <person name="Lanie J.A."/>
            <person name="Ng W.-L."/>
            <person name="Kazmierczak K.M."/>
            <person name="Andrzejewski T.M."/>
            <person name="Davidsen T.M."/>
            <person name="Wayne K.J."/>
            <person name="Tettelin H."/>
            <person name="Glass J.I."/>
            <person name="Rusch D."/>
            <person name="Podicherti R."/>
            <person name="Tsui H.-C.T."/>
            <person name="Winkler M.E."/>
        </authorList>
    </citation>
    <scope>NUCLEOTIDE SEQUENCE</scope>
</reference>
<keyword evidence="2" id="KW-0436">Ligase</keyword>
<feature type="domain" description="Mur ligase central" evidence="8">
    <location>
        <begin position="50"/>
        <end position="270"/>
    </location>
</feature>
<evidence type="ECO:0000313" key="9">
    <source>
        <dbReference type="EMBL" id="SUZ90155.1"/>
    </source>
</evidence>
<keyword evidence="5" id="KW-0067">ATP-binding</keyword>